<dbReference type="Proteomes" id="UP000293195">
    <property type="component" value="Unassembled WGS sequence"/>
</dbReference>
<protein>
    <submittedName>
        <fullName evidence="2">Uncharacterized protein</fullName>
    </submittedName>
</protein>
<feature type="region of interest" description="Disordered" evidence="1">
    <location>
        <begin position="1"/>
        <end position="23"/>
    </location>
</feature>
<organism evidence="2 3">
    <name type="scientific">Alternaria tenuissima</name>
    <dbReference type="NCBI Taxonomy" id="119927"/>
    <lineage>
        <taxon>Eukaryota</taxon>
        <taxon>Fungi</taxon>
        <taxon>Dikarya</taxon>
        <taxon>Ascomycota</taxon>
        <taxon>Pezizomycotina</taxon>
        <taxon>Dothideomycetes</taxon>
        <taxon>Pleosporomycetidae</taxon>
        <taxon>Pleosporales</taxon>
        <taxon>Pleosporineae</taxon>
        <taxon>Pleosporaceae</taxon>
        <taxon>Alternaria</taxon>
        <taxon>Alternaria sect. Alternaria</taxon>
        <taxon>Alternaria alternata complex</taxon>
    </lineage>
</organism>
<evidence type="ECO:0000313" key="2">
    <source>
        <dbReference type="EMBL" id="RYN76419.1"/>
    </source>
</evidence>
<dbReference type="EMBL" id="PDXF01000411">
    <property type="protein sequence ID" value="RYN76419.1"/>
    <property type="molecule type" value="Genomic_DNA"/>
</dbReference>
<sequence>MLRAQFAEGAPDELEPPEPPETQKLFKKGRAQHLNDHKTAQFVLKKIGLRRHCDAQVQPKLDLRNP</sequence>
<proteinExistence type="predicted"/>
<evidence type="ECO:0000256" key="1">
    <source>
        <dbReference type="SAM" id="MobiDB-lite"/>
    </source>
</evidence>
<comment type="caution">
    <text evidence="2">The sequence shown here is derived from an EMBL/GenBank/DDBJ whole genome shotgun (WGS) entry which is preliminary data.</text>
</comment>
<gene>
    <name evidence="2" type="ORF">AA0119_g13573</name>
</gene>
<keyword evidence="3" id="KW-1185">Reference proteome</keyword>
<evidence type="ECO:0000313" key="3">
    <source>
        <dbReference type="Proteomes" id="UP000293195"/>
    </source>
</evidence>
<reference evidence="3" key="1">
    <citation type="journal article" date="2019" name="bioRxiv">
        <title>Genomics, evolutionary history and diagnostics of the Alternaria alternata species group including apple and Asian pear pathotypes.</title>
        <authorList>
            <person name="Armitage A.D."/>
            <person name="Cockerton H.M."/>
            <person name="Sreenivasaprasad S."/>
            <person name="Woodhall J.W."/>
            <person name="Lane C.R."/>
            <person name="Harrison R.J."/>
            <person name="Clarkson J.P."/>
        </authorList>
    </citation>
    <scope>NUCLEOTIDE SEQUENCE [LARGE SCALE GENOMIC DNA]</scope>
    <source>
        <strain evidence="3">FERA 635</strain>
    </source>
</reference>
<name>A0ABY0FNA1_9PLEO</name>
<accession>A0ABY0FNA1</accession>